<comment type="caution">
    <text evidence="8">The sequence shown here is derived from an EMBL/GenBank/DDBJ whole genome shotgun (WGS) entry which is preliminary data.</text>
</comment>
<dbReference type="PROSITE" id="PS50853">
    <property type="entry name" value="FN3"/>
    <property type="match status" value="1"/>
</dbReference>
<dbReference type="GO" id="GO:0016020">
    <property type="term" value="C:membrane"/>
    <property type="evidence" value="ECO:0007669"/>
    <property type="project" value="UniProtKB-SubCell"/>
</dbReference>
<evidence type="ECO:0000256" key="5">
    <source>
        <dbReference type="SAM" id="Phobius"/>
    </source>
</evidence>
<feature type="transmembrane region" description="Helical" evidence="5">
    <location>
        <begin position="647"/>
        <end position="669"/>
    </location>
</feature>
<proteinExistence type="predicted"/>
<dbReference type="Gene3D" id="1.20.1070.10">
    <property type="entry name" value="Rhodopsin 7-helix transmembrane proteins"/>
    <property type="match status" value="1"/>
</dbReference>
<feature type="transmembrane region" description="Helical" evidence="5">
    <location>
        <begin position="689"/>
        <end position="718"/>
    </location>
</feature>
<dbReference type="PROSITE" id="PS50261">
    <property type="entry name" value="G_PROTEIN_RECEP_F2_4"/>
    <property type="match status" value="1"/>
</dbReference>
<dbReference type="SMART" id="SM00303">
    <property type="entry name" value="GPS"/>
    <property type="match status" value="1"/>
</dbReference>
<dbReference type="InterPro" id="IPR053066">
    <property type="entry name" value="ADGR_G7"/>
</dbReference>
<dbReference type="SMART" id="SM00060">
    <property type="entry name" value="FN3"/>
    <property type="match status" value="1"/>
</dbReference>
<dbReference type="InterPro" id="IPR000832">
    <property type="entry name" value="GPCR_2_secretin-like"/>
</dbReference>
<dbReference type="Gene3D" id="2.60.220.50">
    <property type="match status" value="1"/>
</dbReference>
<feature type="transmembrane region" description="Helical" evidence="5">
    <location>
        <begin position="609"/>
        <end position="635"/>
    </location>
</feature>
<evidence type="ECO:0000256" key="1">
    <source>
        <dbReference type="ARBA" id="ARBA00004141"/>
    </source>
</evidence>
<dbReference type="Pfam" id="PF00002">
    <property type="entry name" value="7tm_2"/>
    <property type="match status" value="1"/>
</dbReference>
<feature type="transmembrane region" description="Helical" evidence="5">
    <location>
        <begin position="514"/>
        <end position="544"/>
    </location>
</feature>
<dbReference type="GO" id="GO:0007166">
    <property type="term" value="P:cell surface receptor signaling pathway"/>
    <property type="evidence" value="ECO:0007669"/>
    <property type="project" value="InterPro"/>
</dbReference>
<dbReference type="InterPro" id="IPR036116">
    <property type="entry name" value="FN3_sf"/>
</dbReference>
<evidence type="ECO:0000313" key="9">
    <source>
        <dbReference type="Proteomes" id="UP000663879"/>
    </source>
</evidence>
<feature type="domain" description="Fibronectin type-III" evidence="7">
    <location>
        <begin position="91"/>
        <end position="176"/>
    </location>
</feature>
<evidence type="ECO:0000256" key="2">
    <source>
        <dbReference type="ARBA" id="ARBA00022692"/>
    </source>
</evidence>
<dbReference type="GO" id="GO:0004930">
    <property type="term" value="F:G protein-coupled receptor activity"/>
    <property type="evidence" value="ECO:0007669"/>
    <property type="project" value="InterPro"/>
</dbReference>
<dbReference type="EMBL" id="CAJNOC010003637">
    <property type="protein sequence ID" value="CAF0991687.1"/>
    <property type="molecule type" value="Genomic_DNA"/>
</dbReference>
<organism evidence="8 9">
    <name type="scientific">Brachionus calyciflorus</name>
    <dbReference type="NCBI Taxonomy" id="104777"/>
    <lineage>
        <taxon>Eukaryota</taxon>
        <taxon>Metazoa</taxon>
        <taxon>Spiralia</taxon>
        <taxon>Gnathifera</taxon>
        <taxon>Rotifera</taxon>
        <taxon>Eurotatoria</taxon>
        <taxon>Monogononta</taxon>
        <taxon>Pseudotrocha</taxon>
        <taxon>Ploima</taxon>
        <taxon>Brachionidae</taxon>
        <taxon>Brachionus</taxon>
    </lineage>
</organism>
<dbReference type="InterPro" id="IPR003961">
    <property type="entry name" value="FN3_dom"/>
</dbReference>
<dbReference type="AlphaFoldDB" id="A0A814FZY2"/>
<dbReference type="Pfam" id="PF01825">
    <property type="entry name" value="GPS"/>
    <property type="match status" value="1"/>
</dbReference>
<dbReference type="Pfam" id="PF00041">
    <property type="entry name" value="fn3"/>
    <property type="match status" value="1"/>
</dbReference>
<comment type="subcellular location">
    <subcellularLocation>
        <location evidence="1">Membrane</location>
        <topology evidence="1">Multi-pass membrane protein</topology>
    </subcellularLocation>
</comment>
<accession>A0A814FZY2</accession>
<feature type="transmembrane region" description="Helical" evidence="5">
    <location>
        <begin position="739"/>
        <end position="762"/>
    </location>
</feature>
<gene>
    <name evidence="8" type="ORF">OXX778_LOCUS15945</name>
</gene>
<sequence length="838" mass="95920">FKNKILNVTKLNSSHIEIGWSRPNGDYNFISLVCIIGTYRSKSIHSKNTIRGLCSHPPSLSGYFIEIFIYVDKMGVELRASEYSLLIKPEPVKNFQLISSTSKTLKFSWDPPNGIYSYVNIACIELKTNVLAYQTNVSNITFQAECINLTPNTQYKVRVKTIATASNETQFEIEEYNLATGSEISNITQLSLNDLTRVNFSNIVSNEVISVLNSLQTNLTIIKNQTLVDENRLINFLNETSIILENIALRNTISEKEEFVLPFINLIDSFMDESRQILGRTGNNSNKLSFSLEVISNKLELTTSNSFTRDFKNFFVKTQIINSSKVDYSDLGFAMTSNNQESIFNINSDSIDYFFGLNGLKYAAFFNKKPLENLINQNKTPRITYVAYSSPKLFSGSNVKNFEDLELDCKSSQIGPNVISASQIVGLEPTDELINLIYQEQRNEKYCDERKINYTYDCVYWNYEKNEWQNFGCKHILIEKNNKTLHKCTCNHTTNFALLMVADNLGFCDWCDTILFYVSMVGISVSIVGLISTIFYDFLITVLPSREETKPEGLMKRYSSMSKEYLKVITTWCITLLIMNSTYIAFSFYKYDDSISSESQQQQQAASCIAIGVILHFFLLSSFCFSFCITFIQFLIVYKSFKVFRCIYLSSVVFSFGIPAIAVGIVIGIDRKAYINPNNYCWLHSWYAIFGAIVPIGIILLINLIIFLIITVSHSSLLKTRNKYLQKKERFDEKGIKQEFILIISCFVNTGLTWLFGFLVTIPGSDGWIYARFVYGLIFCILNSTQGFQIFVTYFIISKRRRSILKEKLKTQIVNIKHKISRPDSSKSTSIKNRTPNY</sequence>
<dbReference type="Proteomes" id="UP000663879">
    <property type="component" value="Unassembled WGS sequence"/>
</dbReference>
<dbReference type="PANTHER" id="PTHR47767">
    <property type="entry name" value="ADHESION G PROTEIN-COUPLED RECEPTOR G7"/>
    <property type="match status" value="1"/>
</dbReference>
<protein>
    <submittedName>
        <fullName evidence="8">Uncharacterized protein</fullName>
    </submittedName>
</protein>
<feature type="transmembrane region" description="Helical" evidence="5">
    <location>
        <begin position="774"/>
        <end position="797"/>
    </location>
</feature>
<keyword evidence="3 5" id="KW-1133">Transmembrane helix</keyword>
<dbReference type="InterPro" id="IPR000203">
    <property type="entry name" value="GPS"/>
</dbReference>
<reference evidence="8" key="1">
    <citation type="submission" date="2021-02" db="EMBL/GenBank/DDBJ databases">
        <authorList>
            <person name="Nowell W R."/>
        </authorList>
    </citation>
    <scope>NUCLEOTIDE SEQUENCE</scope>
    <source>
        <strain evidence="8">Ploen Becks lab</strain>
    </source>
</reference>
<feature type="transmembrane region" description="Helical" evidence="5">
    <location>
        <begin position="565"/>
        <end position="589"/>
    </location>
</feature>
<feature type="non-terminal residue" evidence="8">
    <location>
        <position position="1"/>
    </location>
</feature>
<evidence type="ECO:0000256" key="3">
    <source>
        <dbReference type="ARBA" id="ARBA00022989"/>
    </source>
</evidence>
<dbReference type="OrthoDB" id="1100386at2759"/>
<feature type="domain" description="G-protein coupled receptors family 2 profile 2" evidence="6">
    <location>
        <begin position="515"/>
        <end position="798"/>
    </location>
</feature>
<dbReference type="InterPro" id="IPR017981">
    <property type="entry name" value="GPCR_2-like_7TM"/>
</dbReference>
<evidence type="ECO:0000259" key="7">
    <source>
        <dbReference type="PROSITE" id="PS50853"/>
    </source>
</evidence>
<evidence type="ECO:0000256" key="4">
    <source>
        <dbReference type="ARBA" id="ARBA00023136"/>
    </source>
</evidence>
<dbReference type="SUPFAM" id="SSF49265">
    <property type="entry name" value="Fibronectin type III"/>
    <property type="match status" value="1"/>
</dbReference>
<keyword evidence="4 5" id="KW-0472">Membrane</keyword>
<dbReference type="CDD" id="cd00063">
    <property type="entry name" value="FN3"/>
    <property type="match status" value="1"/>
</dbReference>
<name>A0A814FZY2_9BILA</name>
<evidence type="ECO:0000313" key="8">
    <source>
        <dbReference type="EMBL" id="CAF0991687.1"/>
    </source>
</evidence>
<dbReference type="InterPro" id="IPR046338">
    <property type="entry name" value="GAIN_dom_sf"/>
</dbReference>
<evidence type="ECO:0000259" key="6">
    <source>
        <dbReference type="PROSITE" id="PS50261"/>
    </source>
</evidence>
<keyword evidence="2 5" id="KW-0812">Transmembrane</keyword>
<keyword evidence="9" id="KW-1185">Reference proteome</keyword>